<dbReference type="EMBL" id="CAJVPW010032795">
    <property type="protein sequence ID" value="CAG8729567.1"/>
    <property type="molecule type" value="Genomic_DNA"/>
</dbReference>
<dbReference type="Proteomes" id="UP000789366">
    <property type="component" value="Unassembled WGS sequence"/>
</dbReference>
<feature type="non-terminal residue" evidence="1">
    <location>
        <position position="1"/>
    </location>
</feature>
<keyword evidence="2" id="KW-1185">Reference proteome</keyword>
<evidence type="ECO:0000313" key="1">
    <source>
        <dbReference type="EMBL" id="CAG8729567.1"/>
    </source>
</evidence>
<feature type="non-terminal residue" evidence="1">
    <location>
        <position position="198"/>
    </location>
</feature>
<accession>A0ACA9PY78</accession>
<proteinExistence type="predicted"/>
<evidence type="ECO:0000313" key="2">
    <source>
        <dbReference type="Proteomes" id="UP000789366"/>
    </source>
</evidence>
<organism evidence="1 2">
    <name type="scientific">Cetraspora pellucida</name>
    <dbReference type="NCBI Taxonomy" id="1433469"/>
    <lineage>
        <taxon>Eukaryota</taxon>
        <taxon>Fungi</taxon>
        <taxon>Fungi incertae sedis</taxon>
        <taxon>Mucoromycota</taxon>
        <taxon>Glomeromycotina</taxon>
        <taxon>Glomeromycetes</taxon>
        <taxon>Diversisporales</taxon>
        <taxon>Gigasporaceae</taxon>
        <taxon>Cetraspora</taxon>
    </lineage>
</organism>
<gene>
    <name evidence="1" type="ORF">SPELUC_LOCUS13009</name>
</gene>
<name>A0ACA9PY78_9GLOM</name>
<reference evidence="1" key="1">
    <citation type="submission" date="2021-06" db="EMBL/GenBank/DDBJ databases">
        <authorList>
            <person name="Kallberg Y."/>
            <person name="Tangrot J."/>
            <person name="Rosling A."/>
        </authorList>
    </citation>
    <scope>NUCLEOTIDE SEQUENCE</scope>
    <source>
        <strain evidence="1">28 12/20/2015</strain>
    </source>
</reference>
<comment type="caution">
    <text evidence="1">The sequence shown here is derived from an EMBL/GenBank/DDBJ whole genome shotgun (WGS) entry which is preliminary data.</text>
</comment>
<protein>
    <submittedName>
        <fullName evidence="1">12818_t:CDS:1</fullName>
    </submittedName>
</protein>
<sequence length="198" mass="23275">YSYEVDDGITEIGIDGFYIRCSRYVPYLDGWSLGDVHALILQVKVFHDLIEQHQIYLILLFISIAFSQFVNIVLCTTPIIILIGLEVDIFESMAVNFPGVFKYFVIIFLSRGLSICESKMIEKYVDFHHNNGRLYFWFDDERMMDFKSNHVSFDLSSFKYLEKVMNDEYVKEGEEGKIEENYFDLEKCSPEDNPFVIQ</sequence>